<name>A0A5B7JJ21_PORTR</name>
<organism evidence="1 2">
    <name type="scientific">Portunus trituberculatus</name>
    <name type="common">Swimming crab</name>
    <name type="synonym">Neptunus trituberculatus</name>
    <dbReference type="NCBI Taxonomy" id="210409"/>
    <lineage>
        <taxon>Eukaryota</taxon>
        <taxon>Metazoa</taxon>
        <taxon>Ecdysozoa</taxon>
        <taxon>Arthropoda</taxon>
        <taxon>Crustacea</taxon>
        <taxon>Multicrustacea</taxon>
        <taxon>Malacostraca</taxon>
        <taxon>Eumalacostraca</taxon>
        <taxon>Eucarida</taxon>
        <taxon>Decapoda</taxon>
        <taxon>Pleocyemata</taxon>
        <taxon>Brachyura</taxon>
        <taxon>Eubrachyura</taxon>
        <taxon>Portunoidea</taxon>
        <taxon>Portunidae</taxon>
        <taxon>Portuninae</taxon>
        <taxon>Portunus</taxon>
    </lineage>
</organism>
<comment type="caution">
    <text evidence="1">The sequence shown here is derived from an EMBL/GenBank/DDBJ whole genome shotgun (WGS) entry which is preliminary data.</text>
</comment>
<accession>A0A5B7JJ21</accession>
<keyword evidence="2" id="KW-1185">Reference proteome</keyword>
<dbReference type="EMBL" id="VSRR010112704">
    <property type="protein sequence ID" value="MPC98121.1"/>
    <property type="molecule type" value="Genomic_DNA"/>
</dbReference>
<proteinExistence type="predicted"/>
<gene>
    <name evidence="1" type="ORF">E2C01_093474</name>
</gene>
<sequence>MSREPCFLRSLHVSMPQ</sequence>
<reference evidence="1 2" key="1">
    <citation type="submission" date="2019-05" db="EMBL/GenBank/DDBJ databases">
        <title>Another draft genome of Portunus trituberculatus and its Hox gene families provides insights of decapod evolution.</title>
        <authorList>
            <person name="Jeong J.-H."/>
            <person name="Song I."/>
            <person name="Kim S."/>
            <person name="Choi T."/>
            <person name="Kim D."/>
            <person name="Ryu S."/>
            <person name="Kim W."/>
        </authorList>
    </citation>
    <scope>NUCLEOTIDE SEQUENCE [LARGE SCALE GENOMIC DNA]</scope>
    <source>
        <tissue evidence="1">Muscle</tissue>
    </source>
</reference>
<dbReference type="Proteomes" id="UP000324222">
    <property type="component" value="Unassembled WGS sequence"/>
</dbReference>
<evidence type="ECO:0000313" key="2">
    <source>
        <dbReference type="Proteomes" id="UP000324222"/>
    </source>
</evidence>
<evidence type="ECO:0000313" key="1">
    <source>
        <dbReference type="EMBL" id="MPC98121.1"/>
    </source>
</evidence>
<protein>
    <submittedName>
        <fullName evidence="1">Uncharacterized protein</fullName>
    </submittedName>
</protein>
<dbReference type="AlphaFoldDB" id="A0A5B7JJ21"/>